<evidence type="ECO:0000313" key="1">
    <source>
        <dbReference type="EMBL" id="KAK9758892.1"/>
    </source>
</evidence>
<name>A0AAW1NLP4_POPJA</name>
<organism evidence="1 2">
    <name type="scientific">Popillia japonica</name>
    <name type="common">Japanese beetle</name>
    <dbReference type="NCBI Taxonomy" id="7064"/>
    <lineage>
        <taxon>Eukaryota</taxon>
        <taxon>Metazoa</taxon>
        <taxon>Ecdysozoa</taxon>
        <taxon>Arthropoda</taxon>
        <taxon>Hexapoda</taxon>
        <taxon>Insecta</taxon>
        <taxon>Pterygota</taxon>
        <taxon>Neoptera</taxon>
        <taxon>Endopterygota</taxon>
        <taxon>Coleoptera</taxon>
        <taxon>Polyphaga</taxon>
        <taxon>Scarabaeiformia</taxon>
        <taxon>Scarabaeidae</taxon>
        <taxon>Rutelinae</taxon>
        <taxon>Popillia</taxon>
    </lineage>
</organism>
<gene>
    <name evidence="1" type="ORF">QE152_g387</name>
</gene>
<accession>A0AAW1NLP4</accession>
<protein>
    <submittedName>
        <fullName evidence="1">Uncharacterized protein</fullName>
    </submittedName>
</protein>
<sequence>MSNFARTYITLNAQNLLAAVSQFVRPSISHVKFESDRTIYVSFDDICLVHYNVRANFNARDNCLSPERLKPVPMRISSLRLHRLQAASLPFGNGECPRSSRNI</sequence>
<dbReference type="AlphaFoldDB" id="A0AAW1NLP4"/>
<reference evidence="1 2" key="1">
    <citation type="journal article" date="2024" name="BMC Genomics">
        <title>De novo assembly and annotation of Popillia japonica's genome with initial clues to its potential as an invasive pest.</title>
        <authorList>
            <person name="Cucini C."/>
            <person name="Boschi S."/>
            <person name="Funari R."/>
            <person name="Cardaioli E."/>
            <person name="Iannotti N."/>
            <person name="Marturano G."/>
            <person name="Paoli F."/>
            <person name="Bruttini M."/>
            <person name="Carapelli A."/>
            <person name="Frati F."/>
            <person name="Nardi F."/>
        </authorList>
    </citation>
    <scope>NUCLEOTIDE SEQUENCE [LARGE SCALE GENOMIC DNA]</scope>
    <source>
        <strain evidence="1">DMR45628</strain>
    </source>
</reference>
<comment type="caution">
    <text evidence="1">The sequence shown here is derived from an EMBL/GenBank/DDBJ whole genome shotgun (WGS) entry which is preliminary data.</text>
</comment>
<dbReference type="Proteomes" id="UP001458880">
    <property type="component" value="Unassembled WGS sequence"/>
</dbReference>
<dbReference type="EMBL" id="JASPKY010000003">
    <property type="protein sequence ID" value="KAK9758892.1"/>
    <property type="molecule type" value="Genomic_DNA"/>
</dbReference>
<proteinExistence type="predicted"/>
<keyword evidence="2" id="KW-1185">Reference proteome</keyword>
<evidence type="ECO:0000313" key="2">
    <source>
        <dbReference type="Proteomes" id="UP001458880"/>
    </source>
</evidence>